<evidence type="ECO:0000256" key="5">
    <source>
        <dbReference type="SAM" id="Phobius"/>
    </source>
</evidence>
<keyword evidence="3 5" id="KW-1133">Transmembrane helix</keyword>
<feature type="transmembrane region" description="Helical" evidence="5">
    <location>
        <begin position="596"/>
        <end position="616"/>
    </location>
</feature>
<reference evidence="6" key="1">
    <citation type="journal article" date="2021" name="Genome Biol. Evol.">
        <title>The assembled and annotated genome of the fairy-ring fungus Marasmius oreades.</title>
        <authorList>
            <person name="Hiltunen M."/>
            <person name="Ament-Velasquez S.L."/>
            <person name="Johannesson H."/>
        </authorList>
    </citation>
    <scope>NUCLEOTIDE SEQUENCE</scope>
    <source>
        <strain evidence="6">03SP1</strain>
    </source>
</reference>
<dbReference type="PANTHER" id="PTHR23501:SF58">
    <property type="entry name" value="LOW AFFINITY HEME TRANSPORTER STR3"/>
    <property type="match status" value="1"/>
</dbReference>
<comment type="caution">
    <text evidence="6">The sequence shown here is derived from an EMBL/GenBank/DDBJ whole genome shotgun (WGS) entry which is preliminary data.</text>
</comment>
<keyword evidence="7" id="KW-1185">Reference proteome</keyword>
<dbReference type="Proteomes" id="UP001049176">
    <property type="component" value="Chromosome 8"/>
</dbReference>
<feature type="transmembrane region" description="Helical" evidence="5">
    <location>
        <begin position="238"/>
        <end position="259"/>
    </location>
</feature>
<feature type="transmembrane region" description="Helical" evidence="5">
    <location>
        <begin position="460"/>
        <end position="479"/>
    </location>
</feature>
<keyword evidence="2 5" id="KW-0812">Transmembrane</keyword>
<feature type="transmembrane region" description="Helical" evidence="5">
    <location>
        <begin position="320"/>
        <end position="341"/>
    </location>
</feature>
<dbReference type="OrthoDB" id="2241241at2759"/>
<evidence type="ECO:0000256" key="2">
    <source>
        <dbReference type="ARBA" id="ARBA00022692"/>
    </source>
</evidence>
<dbReference type="AlphaFoldDB" id="A0A9P7UQ75"/>
<feature type="transmembrane region" description="Helical" evidence="5">
    <location>
        <begin position="207"/>
        <end position="226"/>
    </location>
</feature>
<dbReference type="InterPro" id="IPR036259">
    <property type="entry name" value="MFS_trans_sf"/>
</dbReference>
<dbReference type="RefSeq" id="XP_043005212.1">
    <property type="nucleotide sequence ID" value="XM_043157844.1"/>
</dbReference>
<proteinExistence type="predicted"/>
<feature type="transmembrane region" description="Helical" evidence="5">
    <location>
        <begin position="117"/>
        <end position="137"/>
    </location>
</feature>
<dbReference type="GeneID" id="66081784"/>
<name>A0A9P7UQ75_9AGAR</name>
<accession>A0A9P7UQ75</accession>
<feature type="transmembrane region" description="Helical" evidence="5">
    <location>
        <begin position="173"/>
        <end position="195"/>
    </location>
</feature>
<feature type="transmembrane region" description="Helical" evidence="5">
    <location>
        <begin position="353"/>
        <end position="371"/>
    </location>
</feature>
<gene>
    <name evidence="6" type="ORF">E1B28_012709</name>
</gene>
<evidence type="ECO:0000313" key="6">
    <source>
        <dbReference type="EMBL" id="KAG7088741.1"/>
    </source>
</evidence>
<evidence type="ECO:0000256" key="4">
    <source>
        <dbReference type="ARBA" id="ARBA00023136"/>
    </source>
</evidence>
<organism evidence="6 7">
    <name type="scientific">Marasmius oreades</name>
    <name type="common">fairy-ring Marasmius</name>
    <dbReference type="NCBI Taxonomy" id="181124"/>
    <lineage>
        <taxon>Eukaryota</taxon>
        <taxon>Fungi</taxon>
        <taxon>Dikarya</taxon>
        <taxon>Basidiomycota</taxon>
        <taxon>Agaricomycotina</taxon>
        <taxon>Agaricomycetes</taxon>
        <taxon>Agaricomycetidae</taxon>
        <taxon>Agaricales</taxon>
        <taxon>Marasmiineae</taxon>
        <taxon>Marasmiaceae</taxon>
        <taxon>Marasmius</taxon>
    </lineage>
</organism>
<feature type="transmembrane region" description="Helical" evidence="5">
    <location>
        <begin position="149"/>
        <end position="167"/>
    </location>
</feature>
<dbReference type="SUPFAM" id="SSF103473">
    <property type="entry name" value="MFS general substrate transporter"/>
    <property type="match status" value="1"/>
</dbReference>
<evidence type="ECO:0000256" key="3">
    <source>
        <dbReference type="ARBA" id="ARBA00022989"/>
    </source>
</evidence>
<protein>
    <submittedName>
        <fullName evidence="6">Uncharacterized protein</fullName>
    </submittedName>
</protein>
<feature type="transmembrane region" description="Helical" evidence="5">
    <location>
        <begin position="519"/>
        <end position="544"/>
    </location>
</feature>
<evidence type="ECO:0000256" key="1">
    <source>
        <dbReference type="ARBA" id="ARBA00004141"/>
    </source>
</evidence>
<dbReference type="Gene3D" id="1.20.1250.20">
    <property type="entry name" value="MFS general substrate transporter like domains"/>
    <property type="match status" value="2"/>
</dbReference>
<keyword evidence="4 5" id="KW-0472">Membrane</keyword>
<dbReference type="KEGG" id="more:E1B28_012709"/>
<comment type="subcellular location">
    <subcellularLocation>
        <location evidence="1">Membrane</location>
        <topology evidence="1">Multi-pass membrane protein</topology>
    </subcellularLocation>
</comment>
<feature type="transmembrane region" description="Helical" evidence="5">
    <location>
        <begin position="485"/>
        <end position="507"/>
    </location>
</feature>
<feature type="transmembrane region" description="Helical" evidence="5">
    <location>
        <begin position="79"/>
        <end position="97"/>
    </location>
</feature>
<dbReference type="PANTHER" id="PTHR23501">
    <property type="entry name" value="MAJOR FACILITATOR SUPERFAMILY"/>
    <property type="match status" value="1"/>
</dbReference>
<dbReference type="EMBL" id="CM032188">
    <property type="protein sequence ID" value="KAG7088741.1"/>
    <property type="molecule type" value="Genomic_DNA"/>
</dbReference>
<feature type="transmembrane region" description="Helical" evidence="5">
    <location>
        <begin position="391"/>
        <end position="409"/>
    </location>
</feature>
<dbReference type="GO" id="GO:0022857">
    <property type="term" value="F:transmembrane transporter activity"/>
    <property type="evidence" value="ECO:0007669"/>
    <property type="project" value="TreeGrafter"/>
</dbReference>
<sequence length="648" mass="70939">MTMSTSSGGAIHLRGADHISSSHESAVEGHVSTVSESDGFRGFNERRTIDPEGQEYFQSQGVTRMEALYRTTRQKAGRGTLWAVSISIVVCAWAYALDSATTSHYAPFATSSFGTHSSGLAALAIASNIVSAVCKPFVAKLSDITSRPYTYTIILAFYVVGYIVVATSPSIQVFISGVVLVSIGSSGMDLLNGIIVGDLTTLEWRGFVGAILSLPFVINTWFSGKIVEAFSEGERWRWGYAMFAIIMPIVLGPAILTLIHLERKAQKEGVVNIASSNAARRRALEGSEEEREGLLGAVVAKAVGTEKTWFRQAKHNLEEIDAIGLVLLGLGWGLVLLPFVSKNYANGGLANPRIILAMILGALSLVAYILYERYISRIPSAPKRLLVNRTFISAVIIDFFYFFSGQLRGLYFESYILIVKTWSVQNVTYFNNIMTISLSLSGIVVGIIHRFTHRYKYLQIVGLVIKIFGIAVILGGHRTATTSSFALIASQILIGIGGACSVVGTRVSSQASVPHQDLALTLALLALWTKIGSALGAASASLIWSEYMPILLRRYLPEDISDEKVHEFFGNIRAIRAYDFDHPVRQGAIQAYQETLWYLIVPALWLSVISLVAACFQTNFYLGKQQNAVMNVAPDGERIEEEDDQRED</sequence>
<evidence type="ECO:0000313" key="7">
    <source>
        <dbReference type="Proteomes" id="UP001049176"/>
    </source>
</evidence>
<feature type="transmembrane region" description="Helical" evidence="5">
    <location>
        <begin position="429"/>
        <end position="448"/>
    </location>
</feature>
<dbReference type="GO" id="GO:0005886">
    <property type="term" value="C:plasma membrane"/>
    <property type="evidence" value="ECO:0007669"/>
    <property type="project" value="TreeGrafter"/>
</dbReference>